<evidence type="ECO:0000313" key="3">
    <source>
        <dbReference type="Proteomes" id="UP000306324"/>
    </source>
</evidence>
<name>A0A5S4EHG4_9PROT</name>
<feature type="region of interest" description="Disordered" evidence="1">
    <location>
        <begin position="80"/>
        <end position="100"/>
    </location>
</feature>
<evidence type="ECO:0000313" key="2">
    <source>
        <dbReference type="EMBL" id="TMQ74742.1"/>
    </source>
</evidence>
<dbReference type="Proteomes" id="UP000306324">
    <property type="component" value="Unassembled WGS sequence"/>
</dbReference>
<gene>
    <name evidence="2" type="ORF">ACCUM_3192</name>
</gene>
<organism evidence="2 3">
    <name type="scientific">Candidatus Accumulibacter phosphatis</name>
    <dbReference type="NCBI Taxonomy" id="327160"/>
    <lineage>
        <taxon>Bacteria</taxon>
        <taxon>Pseudomonadati</taxon>
        <taxon>Pseudomonadota</taxon>
        <taxon>Betaproteobacteria</taxon>
        <taxon>Candidatus Accumulibacter</taxon>
    </lineage>
</organism>
<feature type="region of interest" description="Disordered" evidence="1">
    <location>
        <begin position="10"/>
        <end position="44"/>
    </location>
</feature>
<accession>A0A5S4EHG4</accession>
<comment type="caution">
    <text evidence="2">The sequence shown here is derived from an EMBL/GenBank/DDBJ whole genome shotgun (WGS) entry which is preliminary data.</text>
</comment>
<reference evidence="2 3" key="1">
    <citation type="submission" date="2019-04" db="EMBL/GenBank/DDBJ databases">
        <title>A novel phosphate-accumulating bacterium identified in bioreactor for phosphate removal from wastewater.</title>
        <authorList>
            <person name="Kotlyarov R.Y."/>
            <person name="Beletsky A.V."/>
            <person name="Kallistova A.Y."/>
            <person name="Dorofeev A.G."/>
            <person name="Nikolaev Y.Y."/>
            <person name="Pimenov N.V."/>
            <person name="Ravin N.V."/>
            <person name="Mardanov A.V."/>
        </authorList>
    </citation>
    <scope>NUCLEOTIDE SEQUENCE [LARGE SCALE GENOMIC DNA]</scope>
    <source>
        <strain evidence="2 3">Bin19</strain>
    </source>
</reference>
<proteinExistence type="predicted"/>
<keyword evidence="3" id="KW-1185">Reference proteome</keyword>
<dbReference type="AlphaFoldDB" id="A0A5S4EHG4"/>
<protein>
    <submittedName>
        <fullName evidence="2">Uncharacterized protein</fullName>
    </submittedName>
</protein>
<evidence type="ECO:0000256" key="1">
    <source>
        <dbReference type="SAM" id="MobiDB-lite"/>
    </source>
</evidence>
<dbReference type="EMBL" id="SWAD01000156">
    <property type="protein sequence ID" value="TMQ74742.1"/>
    <property type="molecule type" value="Genomic_DNA"/>
</dbReference>
<sequence length="100" mass="11333">MLLRVRFDCPWSNSSHSMDGISRHASTLHQDSRRDQTSAPYPSPAMNQDAFAVIQALMNFLTDGLPSMLKAFVRDIHVPDREMNPAHPDPDPDLPEIRHL</sequence>